<dbReference type="InterPro" id="IPR050807">
    <property type="entry name" value="TransReg_Diox_bact_type"/>
</dbReference>
<evidence type="ECO:0000313" key="3">
    <source>
        <dbReference type="EMBL" id="MBD7917051.1"/>
    </source>
</evidence>
<dbReference type="PROSITE" id="PS50943">
    <property type="entry name" value="HTH_CROC1"/>
    <property type="match status" value="1"/>
</dbReference>
<keyword evidence="1" id="KW-0238">DNA-binding</keyword>
<dbReference type="PANTHER" id="PTHR46797:SF1">
    <property type="entry name" value="METHYLPHOSPHONATE SYNTHASE"/>
    <property type="match status" value="1"/>
</dbReference>
<dbReference type="InterPro" id="IPR010982">
    <property type="entry name" value="Lambda_DNA-bd_dom_sf"/>
</dbReference>
<organism evidence="3 4">
    <name type="scientific">Cellulomonas avistercoris</name>
    <dbReference type="NCBI Taxonomy" id="2762242"/>
    <lineage>
        <taxon>Bacteria</taxon>
        <taxon>Bacillati</taxon>
        <taxon>Actinomycetota</taxon>
        <taxon>Actinomycetes</taxon>
        <taxon>Micrococcales</taxon>
        <taxon>Cellulomonadaceae</taxon>
        <taxon>Cellulomonas</taxon>
    </lineage>
</organism>
<evidence type="ECO:0000259" key="2">
    <source>
        <dbReference type="PROSITE" id="PS50943"/>
    </source>
</evidence>
<keyword evidence="4" id="KW-1185">Reference proteome</keyword>
<protein>
    <submittedName>
        <fullName evidence="3">Helix-turn-helix transcriptional regulator</fullName>
    </submittedName>
</protein>
<accession>A0ABR8Q9E1</accession>
<sequence>MERDVVPLVLARAPSAWRRTIGALLRAAREDRGLRLVDVAVRARLSPQYLSEVERGLKEPSSEVLAAITAALGLTLVDLAQGIVDALDALDAPVRRGAVLSLTSGSAPRRAAPAPRATTLLAA</sequence>
<dbReference type="InterPro" id="IPR001387">
    <property type="entry name" value="Cro/C1-type_HTH"/>
</dbReference>
<dbReference type="CDD" id="cd00093">
    <property type="entry name" value="HTH_XRE"/>
    <property type="match status" value="1"/>
</dbReference>
<dbReference type="EMBL" id="JACSQV010000001">
    <property type="protein sequence ID" value="MBD7917051.1"/>
    <property type="molecule type" value="Genomic_DNA"/>
</dbReference>
<evidence type="ECO:0000313" key="4">
    <source>
        <dbReference type="Proteomes" id="UP000604241"/>
    </source>
</evidence>
<dbReference type="PANTHER" id="PTHR46797">
    <property type="entry name" value="HTH-TYPE TRANSCRIPTIONAL REGULATOR"/>
    <property type="match status" value="1"/>
</dbReference>
<dbReference type="SUPFAM" id="SSF47413">
    <property type="entry name" value="lambda repressor-like DNA-binding domains"/>
    <property type="match status" value="1"/>
</dbReference>
<dbReference type="RefSeq" id="WP_191779764.1">
    <property type="nucleotide sequence ID" value="NZ_JACSQV010000001.1"/>
</dbReference>
<comment type="caution">
    <text evidence="3">The sequence shown here is derived from an EMBL/GenBank/DDBJ whole genome shotgun (WGS) entry which is preliminary data.</text>
</comment>
<reference evidence="3 4" key="1">
    <citation type="submission" date="2020-08" db="EMBL/GenBank/DDBJ databases">
        <title>A Genomic Blueprint of the Chicken Gut Microbiome.</title>
        <authorList>
            <person name="Gilroy R."/>
            <person name="Ravi A."/>
            <person name="Getino M."/>
            <person name="Pursley I."/>
            <person name="Horton D.L."/>
            <person name="Alikhan N.-F."/>
            <person name="Baker D."/>
            <person name="Gharbi K."/>
            <person name="Hall N."/>
            <person name="Watson M."/>
            <person name="Adriaenssens E.M."/>
            <person name="Foster-Nyarko E."/>
            <person name="Jarju S."/>
            <person name="Secka A."/>
            <person name="Antonio M."/>
            <person name="Oren A."/>
            <person name="Chaudhuri R."/>
            <person name="La Ragione R.M."/>
            <person name="Hildebrand F."/>
            <person name="Pallen M.J."/>
        </authorList>
    </citation>
    <scope>NUCLEOTIDE SEQUENCE [LARGE SCALE GENOMIC DNA]</scope>
    <source>
        <strain evidence="3 4">Sa3CUA2</strain>
    </source>
</reference>
<dbReference type="Gene3D" id="1.10.260.40">
    <property type="entry name" value="lambda repressor-like DNA-binding domains"/>
    <property type="match status" value="1"/>
</dbReference>
<gene>
    <name evidence="3" type="ORF">H9657_01980</name>
</gene>
<proteinExistence type="predicted"/>
<evidence type="ECO:0000256" key="1">
    <source>
        <dbReference type="ARBA" id="ARBA00023125"/>
    </source>
</evidence>
<feature type="domain" description="HTH cro/C1-type" evidence="2">
    <location>
        <begin position="25"/>
        <end position="79"/>
    </location>
</feature>
<dbReference type="Pfam" id="PF13560">
    <property type="entry name" value="HTH_31"/>
    <property type="match status" value="1"/>
</dbReference>
<dbReference type="Proteomes" id="UP000604241">
    <property type="component" value="Unassembled WGS sequence"/>
</dbReference>
<name>A0ABR8Q9E1_9CELL</name>
<dbReference type="SMART" id="SM00530">
    <property type="entry name" value="HTH_XRE"/>
    <property type="match status" value="1"/>
</dbReference>